<dbReference type="EMBL" id="JAPWDO010000005">
    <property type="protein sequence ID" value="KAJ5470510.1"/>
    <property type="molecule type" value="Genomic_DNA"/>
</dbReference>
<reference evidence="1" key="2">
    <citation type="journal article" date="2023" name="IMA Fungus">
        <title>Comparative genomic study of the Penicillium genus elucidates a diverse pangenome and 15 lateral gene transfer events.</title>
        <authorList>
            <person name="Petersen C."/>
            <person name="Sorensen T."/>
            <person name="Nielsen M.R."/>
            <person name="Sondergaard T.E."/>
            <person name="Sorensen J.L."/>
            <person name="Fitzpatrick D.A."/>
            <person name="Frisvad J.C."/>
            <person name="Nielsen K.L."/>
        </authorList>
    </citation>
    <scope>NUCLEOTIDE SEQUENCE</scope>
    <source>
        <strain evidence="1">IBT 17660</strain>
    </source>
</reference>
<proteinExistence type="predicted"/>
<sequence length="59" mass="6469">MVSLLDTQQQLRQPLGDRDIISSPGGWQYGTTAATCVFSRLTMPPSITTRQLLTVESTT</sequence>
<dbReference type="AlphaFoldDB" id="A0A9X0BKD0"/>
<accession>A0A9X0BKD0</accession>
<keyword evidence="2" id="KW-1185">Reference proteome</keyword>
<gene>
    <name evidence="1" type="ORF">N7530_007867</name>
</gene>
<organism evidence="1 2">
    <name type="scientific">Penicillium desertorum</name>
    <dbReference type="NCBI Taxonomy" id="1303715"/>
    <lineage>
        <taxon>Eukaryota</taxon>
        <taxon>Fungi</taxon>
        <taxon>Dikarya</taxon>
        <taxon>Ascomycota</taxon>
        <taxon>Pezizomycotina</taxon>
        <taxon>Eurotiomycetes</taxon>
        <taxon>Eurotiomycetidae</taxon>
        <taxon>Eurotiales</taxon>
        <taxon>Aspergillaceae</taxon>
        <taxon>Penicillium</taxon>
    </lineage>
</organism>
<evidence type="ECO:0000313" key="2">
    <source>
        <dbReference type="Proteomes" id="UP001147760"/>
    </source>
</evidence>
<reference evidence="1" key="1">
    <citation type="submission" date="2022-12" db="EMBL/GenBank/DDBJ databases">
        <authorList>
            <person name="Petersen C."/>
        </authorList>
    </citation>
    <scope>NUCLEOTIDE SEQUENCE</scope>
    <source>
        <strain evidence="1">IBT 17660</strain>
    </source>
</reference>
<dbReference type="Proteomes" id="UP001147760">
    <property type="component" value="Unassembled WGS sequence"/>
</dbReference>
<protein>
    <submittedName>
        <fullName evidence="1">Uncharacterized protein</fullName>
    </submittedName>
</protein>
<evidence type="ECO:0000313" key="1">
    <source>
        <dbReference type="EMBL" id="KAJ5470510.1"/>
    </source>
</evidence>
<comment type="caution">
    <text evidence="1">The sequence shown here is derived from an EMBL/GenBank/DDBJ whole genome shotgun (WGS) entry which is preliminary data.</text>
</comment>
<name>A0A9X0BKD0_9EURO</name>
<dbReference type="OrthoDB" id="10480112at2759"/>